<accession>A0A0F8Z7N6</accession>
<proteinExistence type="predicted"/>
<feature type="non-terminal residue" evidence="1">
    <location>
        <position position="1"/>
    </location>
</feature>
<dbReference type="EMBL" id="LAZR01062008">
    <property type="protein sequence ID" value="KKK62404.1"/>
    <property type="molecule type" value="Genomic_DNA"/>
</dbReference>
<reference evidence="1" key="1">
    <citation type="journal article" date="2015" name="Nature">
        <title>Complex archaea that bridge the gap between prokaryotes and eukaryotes.</title>
        <authorList>
            <person name="Spang A."/>
            <person name="Saw J.H."/>
            <person name="Jorgensen S.L."/>
            <person name="Zaremba-Niedzwiedzka K."/>
            <person name="Martijn J."/>
            <person name="Lind A.E."/>
            <person name="van Eijk R."/>
            <person name="Schleper C."/>
            <person name="Guy L."/>
            <person name="Ettema T.J."/>
        </authorList>
    </citation>
    <scope>NUCLEOTIDE SEQUENCE</scope>
</reference>
<sequence length="102" mass="11909">LRLLEGELDDMPIDPPTQSEGVYVTTELKYATWYAALRGHGDLYQVEPIGEMQESEEDNFPSYVVQSAKVLRILRRSVWLDRRERRAIMRDWQKADKRAALA</sequence>
<organism evidence="1">
    <name type="scientific">marine sediment metagenome</name>
    <dbReference type="NCBI Taxonomy" id="412755"/>
    <lineage>
        <taxon>unclassified sequences</taxon>
        <taxon>metagenomes</taxon>
        <taxon>ecological metagenomes</taxon>
    </lineage>
</organism>
<comment type="caution">
    <text evidence="1">The sequence shown here is derived from an EMBL/GenBank/DDBJ whole genome shotgun (WGS) entry which is preliminary data.</text>
</comment>
<gene>
    <name evidence="1" type="ORF">LCGC14_3004660</name>
</gene>
<protein>
    <submittedName>
        <fullName evidence="1">Uncharacterized protein</fullName>
    </submittedName>
</protein>
<dbReference type="AlphaFoldDB" id="A0A0F8Z7N6"/>
<evidence type="ECO:0000313" key="1">
    <source>
        <dbReference type="EMBL" id="KKK62404.1"/>
    </source>
</evidence>
<name>A0A0F8Z7N6_9ZZZZ</name>